<sequence length="285" mass="31431">MGLLDSIKALDAKKIKKHAETAKKYAETAIETLSIAKKVAEIGKEVYNAVADFATEAFKSIKDWFSSDSANESARNINKANADLSHNIGQMSAYDEQQATVSEIKKINDELGYFKSSAIKEGETFEVALIGIGRKSIKRLARILADSGENFAKQCEAEFERLKGFVLSEIGSKISLGNAECAEILSKESGEAKRKEMNGFIDNAIKKAFRNLGDRFVDSVENNANTMIKMLESKLEMHKTLASKQMATLEKIKEAKNVEQKQSEQVNLALDLNKKIAILNAIKGV</sequence>
<dbReference type="RefSeq" id="WP_023928083.1">
    <property type="nucleotide sequence ID" value="NZ_KI669454.1"/>
</dbReference>
<dbReference type="STRING" id="1357400.HMPREF2086_01341"/>
<comment type="caution">
    <text evidence="1">The sequence shown here is derived from an EMBL/GenBank/DDBJ whole genome shotgun (WGS) entry which is preliminary data.</text>
</comment>
<dbReference type="AlphaFoldDB" id="V8C9Y9"/>
<dbReference type="PATRIC" id="fig|1357400.3.peg.1788"/>
<proteinExistence type="predicted"/>
<evidence type="ECO:0008006" key="3">
    <source>
        <dbReference type="Google" id="ProtNLM"/>
    </source>
</evidence>
<accession>V8C9Y9</accession>
<name>V8C9Y9_9HELI</name>
<keyword evidence="2" id="KW-1185">Reference proteome</keyword>
<dbReference type="EMBL" id="AZJI01000005">
    <property type="protein sequence ID" value="ETD23536.1"/>
    <property type="molecule type" value="Genomic_DNA"/>
</dbReference>
<evidence type="ECO:0000313" key="1">
    <source>
        <dbReference type="EMBL" id="ETD23536.1"/>
    </source>
</evidence>
<dbReference type="Proteomes" id="UP000018731">
    <property type="component" value="Unassembled WGS sequence"/>
</dbReference>
<gene>
    <name evidence="1" type="ORF">HMPREF2086_01341</name>
</gene>
<reference evidence="1 2" key="1">
    <citation type="journal article" date="2014" name="Genome Announc.">
        <title>Draft genome sequences of six enterohepatic helicobacter species isolated from humans and one from rhesus macaques.</title>
        <authorList>
            <person name="Shen Z."/>
            <person name="Sheh A."/>
            <person name="Young S.K."/>
            <person name="Abouelliel A."/>
            <person name="Ward D.V."/>
            <person name="Earl A.M."/>
            <person name="Fox J.G."/>
        </authorList>
    </citation>
    <scope>NUCLEOTIDE SEQUENCE [LARGE SCALE GENOMIC DNA]</scope>
    <source>
        <strain evidence="1 2">MIT 99-5501</strain>
    </source>
</reference>
<protein>
    <recommendedName>
        <fullName evidence="3">Dynamin-like helical domain-containing protein</fullName>
    </recommendedName>
</protein>
<organism evidence="1 2">
    <name type="scientific">Helicobacter macacae MIT 99-5501</name>
    <dbReference type="NCBI Taxonomy" id="1357400"/>
    <lineage>
        <taxon>Bacteria</taxon>
        <taxon>Pseudomonadati</taxon>
        <taxon>Campylobacterota</taxon>
        <taxon>Epsilonproteobacteria</taxon>
        <taxon>Campylobacterales</taxon>
        <taxon>Helicobacteraceae</taxon>
        <taxon>Helicobacter</taxon>
    </lineage>
</organism>
<dbReference type="HOGENOM" id="CLU_975811_0_0_7"/>
<evidence type="ECO:0000313" key="2">
    <source>
        <dbReference type="Proteomes" id="UP000018731"/>
    </source>
</evidence>